<feature type="region of interest" description="Disordered" evidence="1">
    <location>
        <begin position="397"/>
        <end position="556"/>
    </location>
</feature>
<feature type="compositionally biased region" description="Low complexity" evidence="1">
    <location>
        <begin position="442"/>
        <end position="465"/>
    </location>
</feature>
<dbReference type="RefSeq" id="XP_040770193.1">
    <property type="nucleotide sequence ID" value="XM_040906731.1"/>
</dbReference>
<keyword evidence="3" id="KW-1185">Reference proteome</keyword>
<dbReference type="GeneID" id="63823760"/>
<name>A0A165I769_9APHY</name>
<sequence>MNAPPDMLRQGVPHLPNGIQNGMLNMNPQYLPQQPPHGQPAQNQPPQMTLLQNSPTPNPSMGMLGGGQSGFPGGLHQLQLAQSNNYNRQQVLMQQNGSGLTMPPRNPGPPHVNGIAHNQPQGMGFPNGVMQQQGIRRVASHPASLNQTAGQMGGMPQGMPNLGAMGMNPAQNMPAHMRPMPQQQHPMNSMRLQQQPQQHSMQSQMSPDMSMLNRQAHLPMNGGLQPPPINRTASAQAQLMNNLAQPPNLNPSHPNGMQPPMHQNAFQNPMPLPHHPQPPQMGSSSHVGSHSQTHTPSLPPNMSMGNVPHPQAPPNRTQRTPDGAVFMNFPNGPMQPNLPQVPRLPPHTPQFSFATPSTSPVQTGDVPQNVGGAHMNRHLVTTPAQVVEMTQGHENLSTSFSMHPSQPGMPPRPPSQHASHPNFQMQPQQQGLQHHQSPRVNAQMVQMQRPQSQQGQRRQATPQAGPSRTPRVATQALPNITTPRMHMAAPGQPGSQQHPSGQSPPQAQPPHPVPNVQQRQLPVPPVMATMANGPPPAMNQPDGVPPPPPPMQAQPALSMRQGPAASMAFHAEGRATQRLLQFSAKLAQTDMKERTHTFWTNLVKDFFTPTAMMKFTLWKDGLRQEAKPFEIGTPILPRFFLVTTHSGVKSMSLVLDNAREMAQYSNVIQYTVELTDAYWIFRYVNGYTVIMRGPLTAHLTSNPVNPNQPITMSSGPVPKIDSLSFDALSFEKLINVDTLLEPRVDASPGVTSINLGGTLSGRHDDVDRRYDERGGRAILPAEPINAFGIPQATMRCLELAESVTQMSDLIQFCFTSKLGPRDGLTQWAKVARTQMIAEGRSSHPNGGNASGGGGLGGGGAGNAGGGSMFDAVNGAGPVPPYPNAPSGSTQPPGPPPFPQLPGPPPSTPQNAPSQAVDSSAKQNKAPAPSSQASGSTPSASASTPAAAPTPGGPNTTPSMAHASVKRKGPPRTEPESPALANSTTDQAQSLKRPTRKRTRTQGG</sequence>
<feature type="compositionally biased region" description="Polar residues" evidence="1">
    <location>
        <begin position="282"/>
        <end position="296"/>
    </location>
</feature>
<evidence type="ECO:0008006" key="4">
    <source>
        <dbReference type="Google" id="ProtNLM"/>
    </source>
</evidence>
<feature type="compositionally biased region" description="Basic residues" evidence="1">
    <location>
        <begin position="992"/>
        <end position="1003"/>
    </location>
</feature>
<reference evidence="2 3" key="1">
    <citation type="journal article" date="2016" name="Mol. Biol. Evol.">
        <title>Comparative Genomics of Early-Diverging Mushroom-Forming Fungi Provides Insights into the Origins of Lignocellulose Decay Capabilities.</title>
        <authorList>
            <person name="Nagy L.G."/>
            <person name="Riley R."/>
            <person name="Tritt A."/>
            <person name="Adam C."/>
            <person name="Daum C."/>
            <person name="Floudas D."/>
            <person name="Sun H."/>
            <person name="Yadav J.S."/>
            <person name="Pangilinan J."/>
            <person name="Larsson K.H."/>
            <person name="Matsuura K."/>
            <person name="Barry K."/>
            <person name="Labutti K."/>
            <person name="Kuo R."/>
            <person name="Ohm R.A."/>
            <person name="Bhattacharya S.S."/>
            <person name="Shirouzu T."/>
            <person name="Yoshinaga Y."/>
            <person name="Martin F.M."/>
            <person name="Grigoriev I.V."/>
            <person name="Hibbett D.S."/>
        </authorList>
    </citation>
    <scope>NUCLEOTIDE SEQUENCE [LARGE SCALE GENOMIC DNA]</scope>
    <source>
        <strain evidence="2 3">93-53</strain>
    </source>
</reference>
<feature type="compositionally biased region" description="Pro residues" evidence="1">
    <location>
        <begin position="270"/>
        <end position="279"/>
    </location>
</feature>
<gene>
    <name evidence="2" type="ORF">LAESUDRAFT_709889</name>
</gene>
<dbReference type="AlphaFoldDB" id="A0A165I769"/>
<feature type="compositionally biased region" description="Low complexity" evidence="1">
    <location>
        <begin position="488"/>
        <end position="505"/>
    </location>
</feature>
<feature type="compositionally biased region" description="Pro residues" evidence="1">
    <location>
        <begin position="533"/>
        <end position="552"/>
    </location>
</feature>
<feature type="compositionally biased region" description="Polar residues" evidence="1">
    <location>
        <begin position="910"/>
        <end position="922"/>
    </location>
</feature>
<feature type="compositionally biased region" description="Low complexity" evidence="1">
    <location>
        <begin position="415"/>
        <end position="435"/>
    </location>
</feature>
<feature type="region of interest" description="Disordered" evidence="1">
    <location>
        <begin position="25"/>
        <end position="58"/>
    </location>
</feature>
<feature type="compositionally biased region" description="Polar residues" evidence="1">
    <location>
        <begin position="243"/>
        <end position="255"/>
    </location>
</feature>
<evidence type="ECO:0000256" key="1">
    <source>
        <dbReference type="SAM" id="MobiDB-lite"/>
    </source>
</evidence>
<evidence type="ECO:0000313" key="2">
    <source>
        <dbReference type="EMBL" id="KZT12683.1"/>
    </source>
</evidence>
<evidence type="ECO:0000313" key="3">
    <source>
        <dbReference type="Proteomes" id="UP000076871"/>
    </source>
</evidence>
<feature type="region of interest" description="Disordered" evidence="1">
    <location>
        <begin position="839"/>
        <end position="858"/>
    </location>
</feature>
<protein>
    <recommendedName>
        <fullName evidence="4">LIM-domain binding protein-domain-containing protein</fullName>
    </recommendedName>
</protein>
<dbReference type="Pfam" id="PF01803">
    <property type="entry name" value="LIM_bind"/>
    <property type="match status" value="1"/>
</dbReference>
<feature type="compositionally biased region" description="Gly residues" evidence="1">
    <location>
        <begin position="848"/>
        <end position="858"/>
    </location>
</feature>
<accession>A0A165I769</accession>
<dbReference type="STRING" id="1314785.A0A165I769"/>
<proteinExistence type="predicted"/>
<dbReference type="PANTHER" id="PTHR10378">
    <property type="entry name" value="LIM DOMAIN-BINDING PROTEIN"/>
    <property type="match status" value="1"/>
</dbReference>
<feature type="compositionally biased region" description="Pro residues" evidence="1">
    <location>
        <begin position="891"/>
        <end position="907"/>
    </location>
</feature>
<feature type="region of interest" description="Disordered" evidence="1">
    <location>
        <begin position="868"/>
        <end position="1003"/>
    </location>
</feature>
<feature type="compositionally biased region" description="Polar residues" evidence="1">
    <location>
        <begin position="979"/>
        <end position="991"/>
    </location>
</feature>
<dbReference type="InParanoid" id="A0A165I769"/>
<feature type="region of interest" description="Disordered" evidence="1">
    <location>
        <begin position="243"/>
        <end position="322"/>
    </location>
</feature>
<feature type="compositionally biased region" description="Polar residues" evidence="1">
    <location>
        <begin position="40"/>
        <end position="55"/>
    </location>
</feature>
<dbReference type="InterPro" id="IPR029005">
    <property type="entry name" value="LIM-bd/SEUSS"/>
</dbReference>
<organism evidence="2 3">
    <name type="scientific">Laetiporus sulphureus 93-53</name>
    <dbReference type="NCBI Taxonomy" id="1314785"/>
    <lineage>
        <taxon>Eukaryota</taxon>
        <taxon>Fungi</taxon>
        <taxon>Dikarya</taxon>
        <taxon>Basidiomycota</taxon>
        <taxon>Agaricomycotina</taxon>
        <taxon>Agaricomycetes</taxon>
        <taxon>Polyporales</taxon>
        <taxon>Laetiporus</taxon>
    </lineage>
</organism>
<feature type="compositionally biased region" description="Low complexity" evidence="1">
    <location>
        <begin position="925"/>
        <end position="958"/>
    </location>
</feature>
<dbReference type="Proteomes" id="UP000076871">
    <property type="component" value="Unassembled WGS sequence"/>
</dbReference>
<dbReference type="OrthoDB" id="774557at2759"/>
<dbReference type="EMBL" id="KV427605">
    <property type="protein sequence ID" value="KZT12683.1"/>
    <property type="molecule type" value="Genomic_DNA"/>
</dbReference>